<evidence type="ECO:0000313" key="3">
    <source>
        <dbReference type="Proteomes" id="UP000326268"/>
    </source>
</evidence>
<name>A0A5N6ZTE5_9EURO</name>
<evidence type="ECO:0000313" key="2">
    <source>
        <dbReference type="EMBL" id="KAE8359530.1"/>
    </source>
</evidence>
<dbReference type="EMBL" id="ML737820">
    <property type="protein sequence ID" value="KAE8359530.1"/>
    <property type="molecule type" value="Genomic_DNA"/>
</dbReference>
<feature type="non-terminal residue" evidence="2">
    <location>
        <position position="146"/>
    </location>
</feature>
<gene>
    <name evidence="2" type="ORF">BDV27DRAFT_53186</name>
</gene>
<evidence type="ECO:0000256" key="1">
    <source>
        <dbReference type="SAM" id="Phobius"/>
    </source>
</evidence>
<protein>
    <submittedName>
        <fullName evidence="2">Uncharacterized protein</fullName>
    </submittedName>
</protein>
<keyword evidence="1" id="KW-1133">Transmembrane helix</keyword>
<keyword evidence="1" id="KW-0472">Membrane</keyword>
<dbReference type="GeneID" id="43661316"/>
<feature type="transmembrane region" description="Helical" evidence="1">
    <location>
        <begin position="44"/>
        <end position="67"/>
    </location>
</feature>
<feature type="transmembrane region" description="Helical" evidence="1">
    <location>
        <begin position="113"/>
        <end position="136"/>
    </location>
</feature>
<keyword evidence="1" id="KW-0812">Transmembrane</keyword>
<accession>A0A5N6ZTE5</accession>
<proteinExistence type="predicted"/>
<sequence>MDRRQRNTIWHSTASSEFRIFTAYLTNSFEPPSLKILRLFHERLIYSLIICLSDLSFFFFSFLFLLLPTLFLYSFPSLCLPEIPGEILLSHVYWIWHGHHVWRFKESTKEGRLFFLFLFLFLSFLFYFIFFSLSCLDPIDVWLQFM</sequence>
<keyword evidence="3" id="KW-1185">Reference proteome</keyword>
<reference evidence="2 3" key="1">
    <citation type="submission" date="2019-04" db="EMBL/GenBank/DDBJ databases">
        <title>Friends and foes A comparative genomics studyof 23 Aspergillus species from section Flavi.</title>
        <authorList>
            <consortium name="DOE Joint Genome Institute"/>
            <person name="Kjaerbolling I."/>
            <person name="Vesth T."/>
            <person name="Frisvad J.C."/>
            <person name="Nybo J.L."/>
            <person name="Theobald S."/>
            <person name="Kildgaard S."/>
            <person name="Isbrandt T."/>
            <person name="Kuo A."/>
            <person name="Sato A."/>
            <person name="Lyhne E.K."/>
            <person name="Kogle M.E."/>
            <person name="Wiebenga A."/>
            <person name="Kun R.S."/>
            <person name="Lubbers R.J."/>
            <person name="Makela M.R."/>
            <person name="Barry K."/>
            <person name="Chovatia M."/>
            <person name="Clum A."/>
            <person name="Daum C."/>
            <person name="Haridas S."/>
            <person name="He G."/>
            <person name="LaButti K."/>
            <person name="Lipzen A."/>
            <person name="Mondo S."/>
            <person name="Riley R."/>
            <person name="Salamov A."/>
            <person name="Simmons B.A."/>
            <person name="Magnuson J.K."/>
            <person name="Henrissat B."/>
            <person name="Mortensen U.H."/>
            <person name="Larsen T.O."/>
            <person name="Devries R.P."/>
            <person name="Grigoriev I.V."/>
            <person name="Machida M."/>
            <person name="Baker S.E."/>
            <person name="Andersen M.R."/>
        </authorList>
    </citation>
    <scope>NUCLEOTIDE SEQUENCE [LARGE SCALE GENOMIC DNA]</scope>
    <source>
        <strain evidence="2 3">CBS 763.97</strain>
    </source>
</reference>
<dbReference type="AlphaFoldDB" id="A0A5N6ZTE5"/>
<dbReference type="Proteomes" id="UP000326268">
    <property type="component" value="Unassembled WGS sequence"/>
</dbReference>
<organism evidence="2 3">
    <name type="scientific">Aspergillus caelatus</name>
    <dbReference type="NCBI Taxonomy" id="61420"/>
    <lineage>
        <taxon>Eukaryota</taxon>
        <taxon>Fungi</taxon>
        <taxon>Dikarya</taxon>
        <taxon>Ascomycota</taxon>
        <taxon>Pezizomycotina</taxon>
        <taxon>Eurotiomycetes</taxon>
        <taxon>Eurotiomycetidae</taxon>
        <taxon>Eurotiales</taxon>
        <taxon>Aspergillaceae</taxon>
        <taxon>Aspergillus</taxon>
        <taxon>Aspergillus subgen. Circumdati</taxon>
    </lineage>
</organism>
<dbReference type="OrthoDB" id="10450039at2759"/>
<dbReference type="RefSeq" id="XP_031922611.1">
    <property type="nucleotide sequence ID" value="XM_032076870.1"/>
</dbReference>